<dbReference type="EMBL" id="NWUJ01000013">
    <property type="protein sequence ID" value="PFH31727.1"/>
    <property type="molecule type" value="Genomic_DNA"/>
</dbReference>
<feature type="compositionally biased region" description="Low complexity" evidence="1">
    <location>
        <begin position="1"/>
        <end position="18"/>
    </location>
</feature>
<comment type="caution">
    <text evidence="2">The sequence shown here is derived from an EMBL/GenBank/DDBJ whole genome shotgun (WGS) entry which is preliminary data.</text>
</comment>
<dbReference type="Proteomes" id="UP000224006">
    <property type="component" value="Chromosome XII"/>
</dbReference>
<feature type="compositionally biased region" description="Basic and acidic residues" evidence="1">
    <location>
        <begin position="141"/>
        <end position="151"/>
    </location>
</feature>
<dbReference type="KEGG" id="bbes:BESB_022190"/>
<dbReference type="VEuPathDB" id="ToxoDB:BESB_022190"/>
<dbReference type="PANTHER" id="PTHR45615:SF80">
    <property type="entry name" value="GRIP DOMAIN-CONTAINING PROTEIN"/>
    <property type="match status" value="1"/>
</dbReference>
<feature type="compositionally biased region" description="Low complexity" evidence="1">
    <location>
        <begin position="109"/>
        <end position="118"/>
    </location>
</feature>
<feature type="region of interest" description="Disordered" evidence="1">
    <location>
        <begin position="1266"/>
        <end position="1409"/>
    </location>
</feature>
<evidence type="ECO:0000313" key="3">
    <source>
        <dbReference type="Proteomes" id="UP000224006"/>
    </source>
</evidence>
<gene>
    <name evidence="2" type="ORF">BESB_022190</name>
</gene>
<feature type="region of interest" description="Disordered" evidence="1">
    <location>
        <begin position="230"/>
        <end position="294"/>
    </location>
</feature>
<name>A0A2A9M7U7_BESBE</name>
<feature type="region of interest" description="Disordered" evidence="1">
    <location>
        <begin position="976"/>
        <end position="1014"/>
    </location>
</feature>
<feature type="compositionally biased region" description="Low complexity" evidence="1">
    <location>
        <begin position="520"/>
        <end position="537"/>
    </location>
</feature>
<dbReference type="GeneID" id="40307279"/>
<dbReference type="OrthoDB" id="332934at2759"/>
<feature type="region of interest" description="Disordered" evidence="1">
    <location>
        <begin position="734"/>
        <end position="957"/>
    </location>
</feature>
<protein>
    <submittedName>
        <fullName evidence="2">Uncharacterized protein</fullName>
    </submittedName>
</protein>
<feature type="compositionally biased region" description="Acidic residues" evidence="1">
    <location>
        <begin position="1284"/>
        <end position="1293"/>
    </location>
</feature>
<feature type="compositionally biased region" description="Gly residues" evidence="1">
    <location>
        <begin position="889"/>
        <end position="899"/>
    </location>
</feature>
<keyword evidence="3" id="KW-1185">Reference proteome</keyword>
<feature type="region of interest" description="Disordered" evidence="1">
    <location>
        <begin position="515"/>
        <end position="555"/>
    </location>
</feature>
<evidence type="ECO:0000313" key="2">
    <source>
        <dbReference type="EMBL" id="PFH31727.1"/>
    </source>
</evidence>
<organism evidence="2 3">
    <name type="scientific">Besnoitia besnoiti</name>
    <name type="common">Apicomplexan protozoan</name>
    <dbReference type="NCBI Taxonomy" id="94643"/>
    <lineage>
        <taxon>Eukaryota</taxon>
        <taxon>Sar</taxon>
        <taxon>Alveolata</taxon>
        <taxon>Apicomplexa</taxon>
        <taxon>Conoidasida</taxon>
        <taxon>Coccidia</taxon>
        <taxon>Eucoccidiorida</taxon>
        <taxon>Eimeriorina</taxon>
        <taxon>Sarcocystidae</taxon>
        <taxon>Besnoitia</taxon>
    </lineage>
</organism>
<feature type="compositionally biased region" description="Polar residues" evidence="1">
    <location>
        <begin position="1387"/>
        <end position="1397"/>
    </location>
</feature>
<accession>A0A2A9M7U7</accession>
<proteinExistence type="predicted"/>
<sequence>MSSAVPPAAPAASLRQRLPPLPPQTPPVGRSSSAPSPPPPVNSGPASSSFPPAPLASPPGVSGPQPGFAPPPHYPPTHGLKAPAVKPPAAPPSGPVGAGSTRVAPPPSSEAASPRASSLDGAEGQQAPLTNGVGCLPSSVRLERDSRRDVAAAEGGGGGRGREAQGARPRVKPLKLPARVASLPPPSAAVRLSVKLGQRQLEQSGENGTYVAAAAWMRATEAARLLLGEPRAGGGSGVPTPAAADGRGGGGLRGAGTPQAGGLSRAAKRVSAAQSDAPEGSAAAEAEEEAKKLHAAEVEELQRRLAEQERRAAEQVSELEARERELRGRLQALETQVLQAQRRSSPSKGVSELFAAQQQLQQLRQEHCELQRREQELVEKERDLQLQLEQHQKQLEQLHQEVRDLQQRPAEEQSSTASSLNGLSKPLAPHDAAGTAASREVARLERRVRDLEQLHRETEERDAMRIRALEEENRLLKRSANFSASGSSHGAGRSLALSGAPFELRTLQQLQEKLQRLRQQHQQIPNEGAGAARGAASDAERDGDAPPGGHDAEQESAAAVWDAFEALLQKLVAAQEVQATLAGGLGAGAPAWGGISRQRSLSRCSSASRLTAPPLPPGAREHVSAALTASASGGAPGGIAAPFNSGGGRLLPPTPSACSMISDSIARSSVGRRAMNAGVIAAAVQQVQQAVAKSLESDSAARQKAADLRNFHRKSFSELTSRLAGNVAVAQSLTGSRCRTPASPSHLSVTSTAPMLPHHASPLAESPPPDSCTTPASSVLVSAAASLAAPQSGEPQPDSGDDASSGRLGYQPAAEGGGRSSETAPPAPPCMQPAPSVSPPSRPLRDSPPSQPPLEALFAPQTPDSTLPAGVRGASREQGAKSGVDDAGDGLGAAPGAGRRGGEPEAQAGEAVRCGSLPGLTRGGEAGPFADAAASPLPLTPREFAAPTAPSPARPVTPVTPVAPVGAPVLQSPFGASPPASVPLQQPFQAPTAGRYPAGPLASPGCSPSVAGHSCRSSQELFGVAPPTSPVPVPPAAAAPRSLQAIPAFASPPLSGPATAGAAPAAGERRGSQPTVEGAPSSAEPAAAQEAAASSWPVFDRHGNRQGCVEGPVPGGEVSQEGSLPLEKTVTPGAACRVLPTTPFMAREPQSGSGTAPTGSFCEGPGQAGTAVHASMKLGQAPTPPPAVSHPLGAGPVAVLRPPQGGSLVPGLGVGYPPQAPGFDAGASPAASAHLPLAGASPPASAPVSSSVGTILGAPGVAAPAPAPPVGGVEEGAEGKGFWDEDDFDEWNIDDAPTQTRPDADAPEDPWQAAPASQPVGQLRPGPSPASRPPFNSSSAPPPMPAKLMGTLSSPPNGFEPRHGASVGGWNGLAHTPQPVAGPYSARLTTHMQQRPNSAGHRPIEDLFS</sequence>
<feature type="compositionally biased region" description="Low complexity" evidence="1">
    <location>
        <begin position="1051"/>
        <end position="1066"/>
    </location>
</feature>
<feature type="region of interest" description="Disordered" evidence="1">
    <location>
        <begin position="404"/>
        <end position="440"/>
    </location>
</feature>
<feature type="compositionally biased region" description="Polar residues" evidence="1">
    <location>
        <begin position="412"/>
        <end position="422"/>
    </location>
</feature>
<dbReference type="STRING" id="94643.A0A2A9M7U7"/>
<feature type="region of interest" description="Disordered" evidence="1">
    <location>
        <begin position="1048"/>
        <end position="1131"/>
    </location>
</feature>
<feature type="compositionally biased region" description="Low complexity" evidence="1">
    <location>
        <begin position="1225"/>
        <end position="1250"/>
    </location>
</feature>
<feature type="compositionally biased region" description="Polar residues" evidence="1">
    <location>
        <begin position="734"/>
        <end position="753"/>
    </location>
</feature>
<dbReference type="RefSeq" id="XP_029215736.1">
    <property type="nucleotide sequence ID" value="XM_029360921.1"/>
</dbReference>
<feature type="compositionally biased region" description="Pro residues" evidence="1">
    <location>
        <begin position="825"/>
        <end position="842"/>
    </location>
</feature>
<feature type="compositionally biased region" description="Pro residues" evidence="1">
    <location>
        <begin position="85"/>
        <end position="94"/>
    </location>
</feature>
<evidence type="ECO:0000256" key="1">
    <source>
        <dbReference type="SAM" id="MobiDB-lite"/>
    </source>
</evidence>
<feature type="compositionally biased region" description="Low complexity" evidence="1">
    <location>
        <begin position="1109"/>
        <end position="1118"/>
    </location>
</feature>
<feature type="compositionally biased region" description="Low complexity" evidence="1">
    <location>
        <begin position="776"/>
        <end position="789"/>
    </location>
</feature>
<feature type="region of interest" description="Disordered" evidence="1">
    <location>
        <begin position="1"/>
        <end position="182"/>
    </location>
</feature>
<dbReference type="PANTHER" id="PTHR45615">
    <property type="entry name" value="MYOSIN HEAVY CHAIN, NON-MUSCLE"/>
    <property type="match status" value="1"/>
</dbReference>
<feature type="region of interest" description="Disordered" evidence="1">
    <location>
        <begin position="1144"/>
        <end position="1250"/>
    </location>
</feature>
<feature type="compositionally biased region" description="Low complexity" evidence="1">
    <location>
        <begin position="1079"/>
        <end position="1095"/>
    </location>
</feature>
<reference evidence="2 3" key="1">
    <citation type="submission" date="2017-09" db="EMBL/GenBank/DDBJ databases">
        <title>Genome sequencing of Besnoitia besnoiti strain Bb-Ger1.</title>
        <authorList>
            <person name="Schares G."/>
            <person name="Venepally P."/>
            <person name="Lorenzi H.A."/>
        </authorList>
    </citation>
    <scope>NUCLEOTIDE SEQUENCE [LARGE SCALE GENOMIC DNA]</scope>
    <source>
        <strain evidence="2 3">Bb-Ger1</strain>
    </source>
</reference>